<evidence type="ECO:0000256" key="2">
    <source>
        <dbReference type="ARBA" id="ARBA00009142"/>
    </source>
</evidence>
<feature type="transmembrane region" description="Helical" evidence="6">
    <location>
        <begin position="224"/>
        <end position="242"/>
    </location>
</feature>
<organism evidence="7 8">
    <name type="scientific">Lactonifactor longoviformis DSM 17459</name>
    <dbReference type="NCBI Taxonomy" id="1122155"/>
    <lineage>
        <taxon>Bacteria</taxon>
        <taxon>Bacillati</taxon>
        <taxon>Bacillota</taxon>
        <taxon>Clostridia</taxon>
        <taxon>Eubacteriales</taxon>
        <taxon>Clostridiaceae</taxon>
        <taxon>Lactonifactor</taxon>
    </lineage>
</organism>
<evidence type="ECO:0000313" key="8">
    <source>
        <dbReference type="Proteomes" id="UP000184245"/>
    </source>
</evidence>
<dbReference type="PANTHER" id="PTHR43701:SF2">
    <property type="entry name" value="MEMBRANE TRANSPORTER PROTEIN YJNA-RELATED"/>
    <property type="match status" value="1"/>
</dbReference>
<feature type="transmembrane region" description="Helical" evidence="6">
    <location>
        <begin position="99"/>
        <end position="117"/>
    </location>
</feature>
<keyword evidence="4 6" id="KW-1133">Transmembrane helix</keyword>
<dbReference type="AlphaFoldDB" id="A0A1M4YYS3"/>
<feature type="transmembrane region" description="Helical" evidence="6">
    <location>
        <begin position="129"/>
        <end position="158"/>
    </location>
</feature>
<evidence type="ECO:0000256" key="3">
    <source>
        <dbReference type="ARBA" id="ARBA00022692"/>
    </source>
</evidence>
<feature type="transmembrane region" description="Helical" evidence="6">
    <location>
        <begin position="164"/>
        <end position="182"/>
    </location>
</feature>
<sequence>MVYFILALAATVIGTVVGVGGGMILRPLLNLFDVSKGLASFTSSFTVLAMAATNLITYKAQGNKVKLNNIVYMGFGGIAGSFVGASMMAYVPADTVNKAYLAAILVMLVSVIVRERVKMKAVENPLLKVLLGMSCGMLSSFFGIGGGPFLMTVLLVFLDLEPKEAAIQSILITLLTTSGSMVRYTMSGYADLSLVLYCVPAGICGGLIGRKVTDLISQGTVRRMFYMVLAVIMLVQIYTVVFK</sequence>
<dbReference type="GO" id="GO:0005886">
    <property type="term" value="C:plasma membrane"/>
    <property type="evidence" value="ECO:0007669"/>
    <property type="project" value="UniProtKB-SubCell"/>
</dbReference>
<keyword evidence="3 6" id="KW-0812">Transmembrane</keyword>
<comment type="subcellular location">
    <subcellularLocation>
        <location evidence="6">Cell membrane</location>
        <topology evidence="6">Multi-pass membrane protein</topology>
    </subcellularLocation>
    <subcellularLocation>
        <location evidence="1">Membrane</location>
        <topology evidence="1">Multi-pass membrane protein</topology>
    </subcellularLocation>
</comment>
<accession>A0A1M4YYS3</accession>
<evidence type="ECO:0000256" key="1">
    <source>
        <dbReference type="ARBA" id="ARBA00004141"/>
    </source>
</evidence>
<comment type="similarity">
    <text evidence="2 6">Belongs to the 4-toluene sulfonate uptake permease (TSUP) (TC 2.A.102) family.</text>
</comment>
<dbReference type="OrthoDB" id="1938390at2"/>
<dbReference type="InterPro" id="IPR051598">
    <property type="entry name" value="TSUP/Inactive_protease-like"/>
</dbReference>
<keyword evidence="8" id="KW-1185">Reference proteome</keyword>
<dbReference type="STRING" id="1122155.SAMN02745158_02550"/>
<evidence type="ECO:0000256" key="5">
    <source>
        <dbReference type="ARBA" id="ARBA00023136"/>
    </source>
</evidence>
<evidence type="ECO:0000256" key="6">
    <source>
        <dbReference type="RuleBase" id="RU363041"/>
    </source>
</evidence>
<feature type="transmembrane region" description="Helical" evidence="6">
    <location>
        <begin position="70"/>
        <end position="93"/>
    </location>
</feature>
<protein>
    <recommendedName>
        <fullName evidence="6">Probable membrane transporter protein</fullName>
    </recommendedName>
</protein>
<keyword evidence="5 6" id="KW-0472">Membrane</keyword>
<feature type="transmembrane region" description="Helical" evidence="6">
    <location>
        <begin position="194"/>
        <end position="212"/>
    </location>
</feature>
<evidence type="ECO:0000256" key="4">
    <source>
        <dbReference type="ARBA" id="ARBA00022989"/>
    </source>
</evidence>
<reference evidence="7 8" key="1">
    <citation type="submission" date="2016-11" db="EMBL/GenBank/DDBJ databases">
        <authorList>
            <person name="Jaros S."/>
            <person name="Januszkiewicz K."/>
            <person name="Wedrychowicz H."/>
        </authorList>
    </citation>
    <scope>NUCLEOTIDE SEQUENCE [LARGE SCALE GENOMIC DNA]</scope>
    <source>
        <strain evidence="7 8">DSM 17459</strain>
    </source>
</reference>
<feature type="transmembrane region" description="Helical" evidence="6">
    <location>
        <begin position="37"/>
        <end position="58"/>
    </location>
</feature>
<name>A0A1M4YYS3_9CLOT</name>
<gene>
    <name evidence="7" type="ORF">SAMN02745158_02550</name>
</gene>
<dbReference type="Pfam" id="PF01925">
    <property type="entry name" value="TauE"/>
    <property type="match status" value="1"/>
</dbReference>
<dbReference type="RefSeq" id="WP_072852323.1">
    <property type="nucleotide sequence ID" value="NZ_FQVI01000013.1"/>
</dbReference>
<keyword evidence="6" id="KW-1003">Cell membrane</keyword>
<evidence type="ECO:0000313" key="7">
    <source>
        <dbReference type="EMBL" id="SHF10900.1"/>
    </source>
</evidence>
<dbReference type="PANTHER" id="PTHR43701">
    <property type="entry name" value="MEMBRANE TRANSPORTER PROTEIN MJ0441-RELATED"/>
    <property type="match status" value="1"/>
</dbReference>
<proteinExistence type="inferred from homology"/>
<dbReference type="EMBL" id="FQVI01000013">
    <property type="protein sequence ID" value="SHF10900.1"/>
    <property type="molecule type" value="Genomic_DNA"/>
</dbReference>
<dbReference type="InterPro" id="IPR002781">
    <property type="entry name" value="TM_pro_TauE-like"/>
</dbReference>
<dbReference type="PRINTS" id="PR00173">
    <property type="entry name" value="EDTRNSPORT"/>
</dbReference>
<dbReference type="Proteomes" id="UP000184245">
    <property type="component" value="Unassembled WGS sequence"/>
</dbReference>